<dbReference type="InterPro" id="IPR036770">
    <property type="entry name" value="Ankyrin_rpt-contain_sf"/>
</dbReference>
<reference evidence="7 8" key="1">
    <citation type="submission" date="2019-09" db="EMBL/GenBank/DDBJ databases">
        <title>Bird 10,000 Genomes (B10K) Project - Family phase.</title>
        <authorList>
            <person name="Zhang G."/>
        </authorList>
    </citation>
    <scope>NUCLEOTIDE SEQUENCE [LARGE SCALE GENOMIC DNA]</scope>
    <source>
        <strain evidence="7">B10K-DU-010-60</strain>
        <tissue evidence="7">Muscle</tissue>
    </source>
</reference>
<keyword evidence="8" id="KW-1185">Reference proteome</keyword>
<keyword evidence="1" id="KW-0677">Repeat</keyword>
<feature type="compositionally biased region" description="Pro residues" evidence="5">
    <location>
        <begin position="167"/>
        <end position="186"/>
    </location>
</feature>
<dbReference type="SUPFAM" id="SSF48403">
    <property type="entry name" value="Ankyrin repeat"/>
    <property type="match status" value="1"/>
</dbReference>
<feature type="region of interest" description="Disordered" evidence="5">
    <location>
        <begin position="167"/>
        <end position="218"/>
    </location>
</feature>
<dbReference type="Pfam" id="PF25877">
    <property type="entry name" value="WHD_SOWAH"/>
    <property type="match status" value="1"/>
</dbReference>
<comment type="caution">
    <text evidence="7">The sequence shown here is derived from an EMBL/GenBank/DDBJ whole genome shotgun (WGS) entry which is preliminary data.</text>
</comment>
<dbReference type="InterPro" id="IPR058889">
    <property type="entry name" value="WHD_SOWAHA-C"/>
</dbReference>
<feature type="non-terminal residue" evidence="7">
    <location>
        <position position="1"/>
    </location>
</feature>
<feature type="non-terminal residue" evidence="7">
    <location>
        <position position="435"/>
    </location>
</feature>
<evidence type="ECO:0000256" key="3">
    <source>
        <dbReference type="ARBA" id="ARBA00038122"/>
    </source>
</evidence>
<feature type="repeat" description="ANK" evidence="4">
    <location>
        <begin position="260"/>
        <end position="296"/>
    </location>
</feature>
<dbReference type="Pfam" id="PF12796">
    <property type="entry name" value="Ank_2"/>
    <property type="match status" value="1"/>
</dbReference>
<evidence type="ECO:0000313" key="8">
    <source>
        <dbReference type="Proteomes" id="UP000562238"/>
    </source>
</evidence>
<dbReference type="SMART" id="SM00248">
    <property type="entry name" value="ANK"/>
    <property type="match status" value="2"/>
</dbReference>
<accession>A0A7L3ZNX3</accession>
<feature type="compositionally biased region" description="Acidic residues" evidence="5">
    <location>
        <begin position="187"/>
        <end position="196"/>
    </location>
</feature>
<evidence type="ECO:0000256" key="4">
    <source>
        <dbReference type="PROSITE-ProRule" id="PRU00023"/>
    </source>
</evidence>
<comment type="similarity">
    <text evidence="3">Belongs to the SOWAH family.</text>
</comment>
<protein>
    <submittedName>
        <fullName evidence="7">SWAHA protein</fullName>
    </submittedName>
</protein>
<evidence type="ECO:0000256" key="5">
    <source>
        <dbReference type="SAM" id="MobiDB-lite"/>
    </source>
</evidence>
<dbReference type="InterPro" id="IPR002110">
    <property type="entry name" value="Ankyrin_rpt"/>
</dbReference>
<dbReference type="PROSITE" id="PS50088">
    <property type="entry name" value="ANK_REPEAT"/>
    <property type="match status" value="2"/>
</dbReference>
<dbReference type="PANTHER" id="PTHR14491:SF2">
    <property type="entry name" value="ANKYRIN REPEAT DOMAIN-CONTAINING PROTEIN SOWAHA"/>
    <property type="match status" value="1"/>
</dbReference>
<evidence type="ECO:0000313" key="7">
    <source>
        <dbReference type="EMBL" id="NXW14949.1"/>
    </source>
</evidence>
<dbReference type="PROSITE" id="PS50297">
    <property type="entry name" value="ANK_REP_REGION"/>
    <property type="match status" value="1"/>
</dbReference>
<name>A0A7L3ZNX3_9AVES</name>
<evidence type="ECO:0000256" key="2">
    <source>
        <dbReference type="ARBA" id="ARBA00023043"/>
    </source>
</evidence>
<feature type="region of interest" description="Disordered" evidence="5">
    <location>
        <begin position="86"/>
        <end position="123"/>
    </location>
</feature>
<dbReference type="Gene3D" id="1.25.40.20">
    <property type="entry name" value="Ankyrin repeat-containing domain"/>
    <property type="match status" value="1"/>
</dbReference>
<evidence type="ECO:0000256" key="1">
    <source>
        <dbReference type="ARBA" id="ARBA00022737"/>
    </source>
</evidence>
<organism evidence="7 8">
    <name type="scientific">Circaetus pectoralis</name>
    <name type="common">black-chested snake-eagle</name>
    <dbReference type="NCBI Taxonomy" id="321084"/>
    <lineage>
        <taxon>Eukaryota</taxon>
        <taxon>Metazoa</taxon>
        <taxon>Chordata</taxon>
        <taxon>Craniata</taxon>
        <taxon>Vertebrata</taxon>
        <taxon>Euteleostomi</taxon>
        <taxon>Archelosauria</taxon>
        <taxon>Archosauria</taxon>
        <taxon>Dinosauria</taxon>
        <taxon>Saurischia</taxon>
        <taxon>Theropoda</taxon>
        <taxon>Coelurosauria</taxon>
        <taxon>Aves</taxon>
        <taxon>Neognathae</taxon>
        <taxon>Neoaves</taxon>
        <taxon>Telluraves</taxon>
        <taxon>Accipitrimorphae</taxon>
        <taxon>Accipitriformes</taxon>
        <taxon>Accipitridae</taxon>
        <taxon>Accipitrinae</taxon>
        <taxon>Circaetus</taxon>
    </lineage>
</organism>
<proteinExistence type="inferred from homology"/>
<dbReference type="Proteomes" id="UP000562238">
    <property type="component" value="Unassembled WGS sequence"/>
</dbReference>
<feature type="domain" description="SOWAHA-C winged helix-turn-helix" evidence="6">
    <location>
        <begin position="15"/>
        <end position="91"/>
    </location>
</feature>
<keyword evidence="2 4" id="KW-0040">ANK repeat</keyword>
<evidence type="ECO:0000259" key="6">
    <source>
        <dbReference type="Pfam" id="PF25877"/>
    </source>
</evidence>
<dbReference type="PANTHER" id="PTHR14491">
    <property type="entry name" value="SOSONDOWAH, ISOFORM G"/>
    <property type="match status" value="1"/>
</dbReference>
<sequence length="435" mass="45510">GGSTTCGGGMAELDISPAAVLGFLRERGGRARHAELVSAFRPLLEAGGEAAGRAERRERFKAAVNAVAVVKDRDGSNFVVLRRELRTAPPPGDAPAPGGDGGLPVPAGRLSPAPPPEELPGPRAVSELRGLFQGGGGGGVVPLPAGAAGSRREPLAKPCMLPVRCVPPPAAPGPPEEPGSPSSPPPPEEEEEEEEAAGSRSPGLRRGPKSHRASEEMAAVPLEEAEHRWLVMAAGGQWTQQLHGLLLGDASLAARRDFISGFTALHWAAKSGNCDMVTNIIRAAEKGGTRVNVDARSHGGYTALHLAAIHGQEKVITMLVYSYHAKTDLRDYSGKKPHQYLKEGASSAVRRLLGDPSLPHNAEPSAPIKKSTKLAASILSSTSTFLGVISDDMAFYDLTKGLRKPSSLNKLLAATTGPRRKPKTRGGFPSYSSLS</sequence>
<feature type="region of interest" description="Disordered" evidence="5">
    <location>
        <begin position="413"/>
        <end position="435"/>
    </location>
</feature>
<gene>
    <name evidence="7" type="primary">Sowaha</name>
    <name evidence="7" type="ORF">CIRPEC_R13737</name>
</gene>
<dbReference type="AlphaFoldDB" id="A0A7L3ZNX3"/>
<feature type="repeat" description="ANK" evidence="4">
    <location>
        <begin position="299"/>
        <end position="332"/>
    </location>
</feature>
<dbReference type="EMBL" id="VZZV01000091">
    <property type="protein sequence ID" value="NXW14949.1"/>
    <property type="molecule type" value="Genomic_DNA"/>
</dbReference>